<keyword evidence="3" id="KW-0234">DNA repair</keyword>
<feature type="compositionally biased region" description="Basic and acidic residues" evidence="5">
    <location>
        <begin position="80"/>
        <end position="189"/>
    </location>
</feature>
<evidence type="ECO:0000313" key="9">
    <source>
        <dbReference type="Proteomes" id="UP001370758"/>
    </source>
</evidence>
<organism evidence="8 9">
    <name type="scientific">Arthrobotrys musiformis</name>
    <dbReference type="NCBI Taxonomy" id="47236"/>
    <lineage>
        <taxon>Eukaryota</taxon>
        <taxon>Fungi</taxon>
        <taxon>Dikarya</taxon>
        <taxon>Ascomycota</taxon>
        <taxon>Pezizomycotina</taxon>
        <taxon>Orbiliomycetes</taxon>
        <taxon>Orbiliales</taxon>
        <taxon>Orbiliaceae</taxon>
        <taxon>Arthrobotrys</taxon>
    </lineage>
</organism>
<dbReference type="InterPro" id="IPR048800">
    <property type="entry name" value="Cac1-like_C"/>
</dbReference>
<dbReference type="GO" id="GO:0006334">
    <property type="term" value="P:nucleosome assembly"/>
    <property type="evidence" value="ECO:0007669"/>
    <property type="project" value="TreeGrafter"/>
</dbReference>
<evidence type="ECO:0000313" key="8">
    <source>
        <dbReference type="EMBL" id="KAK6509734.1"/>
    </source>
</evidence>
<evidence type="ECO:0000256" key="2">
    <source>
        <dbReference type="ARBA" id="ARBA00022763"/>
    </source>
</evidence>
<evidence type="ECO:0000259" key="7">
    <source>
        <dbReference type="Pfam" id="PF21796"/>
    </source>
</evidence>
<sequence length="813" mass="91162">MTSEPGQGDTMAAEIRYTMEPSSPLSSCPPSPSPPPPRKRSISPAPKDSLPDNEATKKLSNLELDGKNDSQPKKRTKLTPAEKAEREKEKEEKKREREEKEKEKARIKAEKDEQKRLRDEEKAKKDLEKAAEKAKRDEEKAKREEEKAKREGEKAKKDVERAKKEEEKAKKEEEKLKKERAQLRMDSFFRRAPPASASSSKAPQTTALEKTSDTPSVRPTTGPTTTDTDMIDSPVKRDDKSDYIKTFQPFFVRPGVTLASSKRTRGPEGTTEEGSQIMDRVLFKFATEFSDEMDIDDHPQPSNRIIVDSSIPERPSPSDFKVIFDFPPSKWKKGGVQKLSTKQILAGLDSSPVPDIFGARKADTTDYVAELRRLSRKILKYAEDVRPAYRGTYTKVPTTSGLRKGRNPFQKSLPGVDYDYDSEAEWVQEPDDDGEDIMSEDDEDPMETGSADEMDDFLDDEDEVVKKKANIAGPLIPAASGLMWDGECPRSDELMHYKIGVLIEGGTTPINPFSKEYWVKNKGKSVPQPKTGLVVPEKSGKEKNKIQETPHGGPSGATSHIPPPRPPAPQGGLTHPDMRCSFPTVQYGQNLVSPWNVLDRSPSAYMGGGKPRYSNIHYNPEARASVIKVEEEHGPIPLFALADHEFAHTTGISPRDQYTFFMYYHNIDYCNITHSEDLERCLAFIVGNDSTKVAMLEALKKMFPKVTKPMLKNFMDSFCARIGTPSDKKWRCVFRKNENSYWQLDPENCSLIPPKDPVSPNPNHLGKQPALKNYPYKVSSSHQPQQLAPNPGLPQAGPSQKSPLPSSAPFQTI</sequence>
<feature type="region of interest" description="Disordered" evidence="5">
    <location>
        <begin position="1"/>
        <end position="237"/>
    </location>
</feature>
<evidence type="ECO:0000256" key="3">
    <source>
        <dbReference type="ARBA" id="ARBA00023204"/>
    </source>
</evidence>
<keyword evidence="2" id="KW-0227">DNA damage</keyword>
<keyword evidence="4" id="KW-0539">Nucleus</keyword>
<feature type="region of interest" description="Disordered" evidence="5">
    <location>
        <begin position="292"/>
        <end position="312"/>
    </location>
</feature>
<protein>
    <submittedName>
        <fullName evidence="8">Uncharacterized protein</fullName>
    </submittedName>
</protein>
<dbReference type="EMBL" id="JAVHJL010000002">
    <property type="protein sequence ID" value="KAK6509734.1"/>
    <property type="molecule type" value="Genomic_DNA"/>
</dbReference>
<feature type="region of interest" description="Disordered" evidence="5">
    <location>
        <begin position="524"/>
        <end position="579"/>
    </location>
</feature>
<dbReference type="Pfam" id="PF12253">
    <property type="entry name" value="CAF1A_dimeriz"/>
    <property type="match status" value="1"/>
</dbReference>
<dbReference type="GO" id="GO:0006281">
    <property type="term" value="P:DNA repair"/>
    <property type="evidence" value="ECO:0007669"/>
    <property type="project" value="UniProtKB-KW"/>
</dbReference>
<dbReference type="PANTHER" id="PTHR15272">
    <property type="entry name" value="CHROMATIN ASSEMBLY FACTOR 1 SUBUNIT A CAF-1 SUBUNIT A"/>
    <property type="match status" value="1"/>
</dbReference>
<dbReference type="Proteomes" id="UP001370758">
    <property type="component" value="Unassembled WGS sequence"/>
</dbReference>
<comment type="subcellular location">
    <subcellularLocation>
        <location evidence="1">Nucleus</location>
    </subcellularLocation>
</comment>
<reference evidence="8 9" key="1">
    <citation type="submission" date="2023-08" db="EMBL/GenBank/DDBJ databases">
        <authorList>
            <person name="Palmer J.M."/>
        </authorList>
    </citation>
    <scope>NUCLEOTIDE SEQUENCE [LARGE SCALE GENOMIC DNA]</scope>
    <source>
        <strain evidence="8 9">TWF481</strain>
    </source>
</reference>
<feature type="compositionally biased region" description="Polar residues" evidence="5">
    <location>
        <begin position="778"/>
        <end position="788"/>
    </location>
</feature>
<dbReference type="GO" id="GO:0005634">
    <property type="term" value="C:nucleus"/>
    <property type="evidence" value="ECO:0007669"/>
    <property type="project" value="UniProtKB-SubCell"/>
</dbReference>
<feature type="compositionally biased region" description="Low complexity" evidence="5">
    <location>
        <begin position="219"/>
        <end position="228"/>
    </location>
</feature>
<dbReference type="GO" id="GO:0033186">
    <property type="term" value="C:CAF-1 complex"/>
    <property type="evidence" value="ECO:0007669"/>
    <property type="project" value="TreeGrafter"/>
</dbReference>
<comment type="caution">
    <text evidence="8">The sequence shown here is derived from an EMBL/GenBank/DDBJ whole genome shotgun (WGS) entry which is preliminary data.</text>
</comment>
<dbReference type="InterPro" id="IPR022043">
    <property type="entry name" value="CAF1A_DD"/>
</dbReference>
<evidence type="ECO:0000256" key="4">
    <source>
        <dbReference type="ARBA" id="ARBA00023242"/>
    </source>
</evidence>
<evidence type="ECO:0000256" key="5">
    <source>
        <dbReference type="SAM" id="MobiDB-lite"/>
    </source>
</evidence>
<keyword evidence="9" id="KW-1185">Reference proteome</keyword>
<feature type="compositionally biased region" description="Basic and acidic residues" evidence="5">
    <location>
        <begin position="538"/>
        <end position="548"/>
    </location>
</feature>
<gene>
    <name evidence="8" type="ORF">TWF481_004464</name>
</gene>
<feature type="domain" description="Chromatin assembly factor 1 subunit Cac1-like C-terminal" evidence="7">
    <location>
        <begin position="682"/>
        <end position="732"/>
    </location>
</feature>
<feature type="compositionally biased region" description="Polar residues" evidence="5">
    <location>
        <begin position="204"/>
        <end position="218"/>
    </location>
</feature>
<feature type="compositionally biased region" description="Pro residues" evidence="5">
    <location>
        <begin position="27"/>
        <end position="36"/>
    </location>
</feature>
<feature type="region of interest" description="Disordered" evidence="5">
    <location>
        <begin position="395"/>
        <end position="450"/>
    </location>
</feature>
<proteinExistence type="predicted"/>
<feature type="region of interest" description="Disordered" evidence="5">
    <location>
        <begin position="258"/>
        <end position="277"/>
    </location>
</feature>
<dbReference type="Pfam" id="PF21796">
    <property type="entry name" value="Cac1_C"/>
    <property type="match status" value="1"/>
</dbReference>
<feature type="compositionally biased region" description="Polar residues" evidence="5">
    <location>
        <begin position="797"/>
        <end position="813"/>
    </location>
</feature>
<name>A0AAV9WJL3_9PEZI</name>
<feature type="compositionally biased region" description="Acidic residues" evidence="5">
    <location>
        <begin position="418"/>
        <end position="450"/>
    </location>
</feature>
<evidence type="ECO:0000256" key="1">
    <source>
        <dbReference type="ARBA" id="ARBA00004123"/>
    </source>
</evidence>
<evidence type="ECO:0000259" key="6">
    <source>
        <dbReference type="Pfam" id="PF12253"/>
    </source>
</evidence>
<feature type="domain" description="Chromatin assembly factor 1 subunit A dimerization" evidence="6">
    <location>
        <begin position="377"/>
        <end position="449"/>
    </location>
</feature>
<dbReference type="AlphaFoldDB" id="A0AAV9WJL3"/>
<feature type="region of interest" description="Disordered" evidence="5">
    <location>
        <begin position="752"/>
        <end position="813"/>
    </location>
</feature>
<dbReference type="PANTHER" id="PTHR15272:SF0">
    <property type="entry name" value="CHROMATIN ASSEMBLY FACTOR 1 SUBUNIT A"/>
    <property type="match status" value="1"/>
</dbReference>
<feature type="compositionally biased region" description="Low complexity" evidence="5">
    <location>
        <begin position="192"/>
        <end position="203"/>
    </location>
</feature>
<accession>A0AAV9WJL3</accession>